<protein>
    <submittedName>
        <fullName evidence="1">IS1595 family transposase</fullName>
    </submittedName>
</protein>
<accession>A0A2P7U0V1</accession>
<dbReference type="Proteomes" id="UP000241868">
    <property type="component" value="Unassembled WGS sequence"/>
</dbReference>
<sequence length="55" mass="6198">VYAGSDRGCGVLDAGRFAHQRINRSQLFADRQNPIGGIGNCWNRARYVLRKYKGD</sequence>
<comment type="caution">
    <text evidence="1">The sequence shown here is derived from an EMBL/GenBank/DDBJ whole genome shotgun (WGS) entry which is preliminary data.</text>
</comment>
<proteinExistence type="predicted"/>
<keyword evidence="2" id="KW-1185">Reference proteome</keyword>
<evidence type="ECO:0000313" key="2">
    <source>
        <dbReference type="Proteomes" id="UP000241868"/>
    </source>
</evidence>
<evidence type="ECO:0000313" key="1">
    <source>
        <dbReference type="EMBL" id="PSJ80561.1"/>
    </source>
</evidence>
<dbReference type="AlphaFoldDB" id="A0A2P7U0V1"/>
<name>A0A2P7U0V1_9NEIS</name>
<gene>
    <name evidence="1" type="ORF">C7N83_05385</name>
</gene>
<dbReference type="EMBL" id="PXYY01000024">
    <property type="protein sequence ID" value="PSJ80561.1"/>
    <property type="molecule type" value="Genomic_DNA"/>
</dbReference>
<feature type="non-terminal residue" evidence="1">
    <location>
        <position position="1"/>
    </location>
</feature>
<reference evidence="1 2" key="1">
    <citation type="submission" date="2018-03" db="EMBL/GenBank/DDBJ databases">
        <title>Neisseria weixii sp. nov., isolated from the intestinal contents of Tibetan Plateau pika (Ochotona curzoniae) in Yushu, Qinghai Province, China.</title>
        <authorList>
            <person name="Gui Z."/>
        </authorList>
    </citation>
    <scope>NUCLEOTIDE SEQUENCE [LARGE SCALE GENOMIC DNA]</scope>
    <source>
        <strain evidence="1 2">ATCC 51483</strain>
    </source>
</reference>
<organism evidence="1 2">
    <name type="scientific">Neisseria iguanae</name>
    <dbReference type="NCBI Taxonomy" id="90242"/>
    <lineage>
        <taxon>Bacteria</taxon>
        <taxon>Pseudomonadati</taxon>
        <taxon>Pseudomonadota</taxon>
        <taxon>Betaproteobacteria</taxon>
        <taxon>Neisseriales</taxon>
        <taxon>Neisseriaceae</taxon>
        <taxon>Neisseria</taxon>
    </lineage>
</organism>